<sequence>MADAKTDTAPAVDATAPKPRSLPSGILSRSIPTPTAEIEKLKAEIKEREDRLRQLTKTDPPSTRGASFLASKSTATMALLLTVFCVKELVALRFK</sequence>
<feature type="compositionally biased region" description="Low complexity" evidence="1">
    <location>
        <begin position="7"/>
        <end position="19"/>
    </location>
</feature>
<dbReference type="KEGG" id="spar:SPRG_18666"/>
<feature type="region of interest" description="Disordered" evidence="1">
    <location>
        <begin position="1"/>
        <end position="30"/>
    </location>
</feature>
<dbReference type="GeneID" id="24140188"/>
<accession>A0A067BM44</accession>
<proteinExistence type="predicted"/>
<evidence type="ECO:0000313" key="2">
    <source>
        <dbReference type="EMBL" id="KDO15797.1"/>
    </source>
</evidence>
<evidence type="ECO:0000313" key="3">
    <source>
        <dbReference type="Proteomes" id="UP000030745"/>
    </source>
</evidence>
<dbReference type="EMBL" id="KK584557">
    <property type="protein sequence ID" value="KDO15797.1"/>
    <property type="molecule type" value="Genomic_DNA"/>
</dbReference>
<dbReference type="RefSeq" id="XP_012213495.1">
    <property type="nucleotide sequence ID" value="XM_012358105.1"/>
</dbReference>
<keyword evidence="3" id="KW-1185">Reference proteome</keyword>
<dbReference type="VEuPathDB" id="FungiDB:SPRG_18666"/>
<protein>
    <submittedName>
        <fullName evidence="2">Uncharacterized protein</fullName>
    </submittedName>
</protein>
<organism evidence="2 3">
    <name type="scientific">Saprolegnia parasitica (strain CBS 223.65)</name>
    <dbReference type="NCBI Taxonomy" id="695850"/>
    <lineage>
        <taxon>Eukaryota</taxon>
        <taxon>Sar</taxon>
        <taxon>Stramenopiles</taxon>
        <taxon>Oomycota</taxon>
        <taxon>Saprolegniomycetes</taxon>
        <taxon>Saprolegniales</taxon>
        <taxon>Saprolegniaceae</taxon>
        <taxon>Saprolegnia</taxon>
    </lineage>
</organism>
<name>A0A067BM44_SAPPC</name>
<gene>
    <name evidence="2" type="ORF">SPRG_18666</name>
</gene>
<dbReference type="Proteomes" id="UP000030745">
    <property type="component" value="Unassembled WGS sequence"/>
</dbReference>
<evidence type="ECO:0000256" key="1">
    <source>
        <dbReference type="SAM" id="MobiDB-lite"/>
    </source>
</evidence>
<dbReference type="AlphaFoldDB" id="A0A067BM44"/>
<reference evidence="2 3" key="1">
    <citation type="journal article" date="2013" name="PLoS Genet.">
        <title>Distinctive expansion of potential virulence genes in the genome of the oomycete fish pathogen Saprolegnia parasitica.</title>
        <authorList>
            <person name="Jiang R.H."/>
            <person name="de Bruijn I."/>
            <person name="Haas B.J."/>
            <person name="Belmonte R."/>
            <person name="Lobach L."/>
            <person name="Christie J."/>
            <person name="van den Ackerveken G."/>
            <person name="Bottin A."/>
            <person name="Bulone V."/>
            <person name="Diaz-Moreno S.M."/>
            <person name="Dumas B."/>
            <person name="Fan L."/>
            <person name="Gaulin E."/>
            <person name="Govers F."/>
            <person name="Grenville-Briggs L.J."/>
            <person name="Horner N.R."/>
            <person name="Levin J.Z."/>
            <person name="Mammella M."/>
            <person name="Meijer H.J."/>
            <person name="Morris P."/>
            <person name="Nusbaum C."/>
            <person name="Oome S."/>
            <person name="Phillips A.J."/>
            <person name="van Rooyen D."/>
            <person name="Rzeszutek E."/>
            <person name="Saraiva M."/>
            <person name="Secombes C.J."/>
            <person name="Seidl M.F."/>
            <person name="Snel B."/>
            <person name="Stassen J.H."/>
            <person name="Sykes S."/>
            <person name="Tripathy S."/>
            <person name="van den Berg H."/>
            <person name="Vega-Arreguin J.C."/>
            <person name="Wawra S."/>
            <person name="Young S.K."/>
            <person name="Zeng Q."/>
            <person name="Dieguez-Uribeondo J."/>
            <person name="Russ C."/>
            <person name="Tyler B.M."/>
            <person name="van West P."/>
        </authorList>
    </citation>
    <scope>NUCLEOTIDE SEQUENCE [LARGE SCALE GENOMIC DNA]</scope>
    <source>
        <strain evidence="2 3">CBS 223.65</strain>
    </source>
</reference>